<evidence type="ECO:0000256" key="7">
    <source>
        <dbReference type="ARBA" id="ARBA00022807"/>
    </source>
</evidence>
<comment type="catalytic activity">
    <reaction evidence="1 8">
        <text>Thiol-dependent hydrolysis of ester, thioester, amide, peptide and isopeptide bonds formed by the C-terminal Gly of ubiquitin (a 76-residue protein attached to proteins as an intracellular targeting signal).</text>
        <dbReference type="EC" id="3.4.19.12"/>
    </reaction>
</comment>
<feature type="compositionally biased region" description="Polar residues" evidence="9">
    <location>
        <begin position="494"/>
        <end position="508"/>
    </location>
</feature>
<dbReference type="PANTHER" id="PTHR24006">
    <property type="entry name" value="UBIQUITIN CARBOXYL-TERMINAL HYDROLASE"/>
    <property type="match status" value="1"/>
</dbReference>
<evidence type="ECO:0000313" key="11">
    <source>
        <dbReference type="EMBL" id="KAF7266094.1"/>
    </source>
</evidence>
<dbReference type="AlphaFoldDB" id="A0A834HQF0"/>
<evidence type="ECO:0000256" key="5">
    <source>
        <dbReference type="ARBA" id="ARBA00022786"/>
    </source>
</evidence>
<evidence type="ECO:0000256" key="8">
    <source>
        <dbReference type="RuleBase" id="RU366025"/>
    </source>
</evidence>
<dbReference type="InterPro" id="IPR018200">
    <property type="entry name" value="USP_CS"/>
</dbReference>
<feature type="compositionally biased region" description="Basic residues" evidence="9">
    <location>
        <begin position="748"/>
        <end position="777"/>
    </location>
</feature>
<dbReference type="EC" id="3.4.19.12" evidence="8"/>
<dbReference type="PANTHER" id="PTHR24006:SF758">
    <property type="entry name" value="UBIQUITIN CARBOXYL-TERMINAL HYDROLASE 36"/>
    <property type="match status" value="1"/>
</dbReference>
<dbReference type="FunFam" id="3.90.70.10:FF:000119">
    <property type="entry name" value="Ubiquitin specific peptidase 36"/>
    <property type="match status" value="1"/>
</dbReference>
<dbReference type="OrthoDB" id="420187at2759"/>
<dbReference type="GO" id="GO:0042981">
    <property type="term" value="P:regulation of apoptotic process"/>
    <property type="evidence" value="ECO:0007669"/>
    <property type="project" value="TreeGrafter"/>
</dbReference>
<dbReference type="GO" id="GO:0006508">
    <property type="term" value="P:proteolysis"/>
    <property type="evidence" value="ECO:0007669"/>
    <property type="project" value="UniProtKB-KW"/>
</dbReference>
<dbReference type="InterPro" id="IPR001394">
    <property type="entry name" value="Peptidase_C19_UCH"/>
</dbReference>
<organism evidence="11 12">
    <name type="scientific">Rhynchophorus ferrugineus</name>
    <name type="common">Red palm weevil</name>
    <name type="synonym">Curculio ferrugineus</name>
    <dbReference type="NCBI Taxonomy" id="354439"/>
    <lineage>
        <taxon>Eukaryota</taxon>
        <taxon>Metazoa</taxon>
        <taxon>Ecdysozoa</taxon>
        <taxon>Arthropoda</taxon>
        <taxon>Hexapoda</taxon>
        <taxon>Insecta</taxon>
        <taxon>Pterygota</taxon>
        <taxon>Neoptera</taxon>
        <taxon>Endopterygota</taxon>
        <taxon>Coleoptera</taxon>
        <taxon>Polyphaga</taxon>
        <taxon>Cucujiformia</taxon>
        <taxon>Curculionidae</taxon>
        <taxon>Dryophthorinae</taxon>
        <taxon>Rhynchophorus</taxon>
    </lineage>
</organism>
<comment type="subcellular location">
    <subcellularLocation>
        <location evidence="2">Nucleus</location>
        <location evidence="2">Nucleolus</location>
    </subcellularLocation>
</comment>
<feature type="compositionally biased region" description="Acidic residues" evidence="9">
    <location>
        <begin position="512"/>
        <end position="525"/>
    </location>
</feature>
<dbReference type="SUPFAM" id="SSF54001">
    <property type="entry name" value="Cysteine proteinases"/>
    <property type="match status" value="1"/>
</dbReference>
<dbReference type="GO" id="GO:0016579">
    <property type="term" value="P:protein deubiquitination"/>
    <property type="evidence" value="ECO:0007669"/>
    <property type="project" value="InterPro"/>
</dbReference>
<feature type="domain" description="USP" evidence="10">
    <location>
        <begin position="115"/>
        <end position="418"/>
    </location>
</feature>
<dbReference type="Pfam" id="PF00443">
    <property type="entry name" value="UCH"/>
    <property type="match status" value="1"/>
</dbReference>
<evidence type="ECO:0000256" key="3">
    <source>
        <dbReference type="ARBA" id="ARBA00009085"/>
    </source>
</evidence>
<keyword evidence="12" id="KW-1185">Reference proteome</keyword>
<dbReference type="GO" id="GO:0005730">
    <property type="term" value="C:nucleolus"/>
    <property type="evidence" value="ECO:0007669"/>
    <property type="project" value="UniProtKB-SubCell"/>
</dbReference>
<evidence type="ECO:0000256" key="4">
    <source>
        <dbReference type="ARBA" id="ARBA00022670"/>
    </source>
</evidence>
<reference evidence="11" key="1">
    <citation type="submission" date="2020-08" db="EMBL/GenBank/DDBJ databases">
        <title>Genome sequencing and assembly of the red palm weevil Rhynchophorus ferrugineus.</title>
        <authorList>
            <person name="Dias G.B."/>
            <person name="Bergman C.M."/>
            <person name="Manee M."/>
        </authorList>
    </citation>
    <scope>NUCLEOTIDE SEQUENCE</scope>
    <source>
        <strain evidence="11">AA-2017</strain>
        <tissue evidence="11">Whole larva</tissue>
    </source>
</reference>
<proteinExistence type="inferred from homology"/>
<dbReference type="PROSITE" id="PS50235">
    <property type="entry name" value="USP_3"/>
    <property type="match status" value="1"/>
</dbReference>
<evidence type="ECO:0000256" key="2">
    <source>
        <dbReference type="ARBA" id="ARBA00004604"/>
    </source>
</evidence>
<dbReference type="Proteomes" id="UP000625711">
    <property type="component" value="Unassembled WGS sequence"/>
</dbReference>
<feature type="region of interest" description="Disordered" evidence="9">
    <location>
        <begin position="425"/>
        <end position="470"/>
    </location>
</feature>
<feature type="region of interest" description="Disordered" evidence="9">
    <location>
        <begin position="686"/>
        <end position="777"/>
    </location>
</feature>
<feature type="region of interest" description="Disordered" evidence="9">
    <location>
        <begin position="482"/>
        <end position="623"/>
    </location>
</feature>
<feature type="compositionally biased region" description="Basic and acidic residues" evidence="9">
    <location>
        <begin position="686"/>
        <end position="706"/>
    </location>
</feature>
<protein>
    <recommendedName>
        <fullName evidence="8">Ubiquitin carboxyl-terminal hydrolase</fullName>
        <ecNumber evidence="8">3.4.19.12</ecNumber>
    </recommendedName>
</protein>
<dbReference type="Gene3D" id="3.90.70.10">
    <property type="entry name" value="Cysteine proteinases"/>
    <property type="match status" value="1"/>
</dbReference>
<gene>
    <name evidence="11" type="ORF">GWI33_020546</name>
</gene>
<comment type="caution">
    <text evidence="11">The sequence shown here is derived from an EMBL/GenBank/DDBJ whole genome shotgun (WGS) entry which is preliminary data.</text>
</comment>
<dbReference type="PROSITE" id="PS00972">
    <property type="entry name" value="USP_1"/>
    <property type="match status" value="1"/>
</dbReference>
<evidence type="ECO:0000259" key="10">
    <source>
        <dbReference type="PROSITE" id="PS50235"/>
    </source>
</evidence>
<dbReference type="InterPro" id="IPR028889">
    <property type="entry name" value="USP"/>
</dbReference>
<dbReference type="InterPro" id="IPR038765">
    <property type="entry name" value="Papain-like_cys_pep_sf"/>
</dbReference>
<name>A0A834HQF0_RHYFE</name>
<dbReference type="GO" id="GO:0005829">
    <property type="term" value="C:cytosol"/>
    <property type="evidence" value="ECO:0007669"/>
    <property type="project" value="TreeGrafter"/>
</dbReference>
<dbReference type="InterPro" id="IPR050164">
    <property type="entry name" value="Peptidase_C19"/>
</dbReference>
<feature type="compositionally biased region" description="Low complexity" evidence="9">
    <location>
        <begin position="434"/>
        <end position="464"/>
    </location>
</feature>
<keyword evidence="5 8" id="KW-0833">Ubl conjugation pathway</keyword>
<accession>A0A834HQF0</accession>
<dbReference type="GO" id="GO:0004843">
    <property type="term" value="F:cysteine-type deubiquitinase activity"/>
    <property type="evidence" value="ECO:0007669"/>
    <property type="project" value="UniProtKB-UniRule"/>
</dbReference>
<dbReference type="EMBL" id="JAACXV010014564">
    <property type="protein sequence ID" value="KAF7266094.1"/>
    <property type="molecule type" value="Genomic_DNA"/>
</dbReference>
<evidence type="ECO:0000313" key="12">
    <source>
        <dbReference type="Proteomes" id="UP000625711"/>
    </source>
</evidence>
<comment type="similarity">
    <text evidence="3 8">Belongs to the peptidase C19 family.</text>
</comment>
<keyword evidence="4 8" id="KW-0645">Protease</keyword>
<keyword evidence="7 8" id="KW-0788">Thiol protease</keyword>
<feature type="compositionally biased region" description="Low complexity" evidence="9">
    <location>
        <begin position="736"/>
        <end position="747"/>
    </location>
</feature>
<feature type="compositionally biased region" description="Polar residues" evidence="9">
    <location>
        <begin position="712"/>
        <end position="724"/>
    </location>
</feature>
<evidence type="ECO:0000256" key="1">
    <source>
        <dbReference type="ARBA" id="ARBA00000707"/>
    </source>
</evidence>
<sequence length="777" mass="86436">MPASTLDSVETALRASLIKNNDHGNLDTQLAGSTKKALLSDIEFECAGSYQCSVWDVIKPKHIVLKNCEKPQNRFSLKQEDSHGDDSLKLPKHELFPMGNVQLGWSSSGDWSVGSGMVNMGNTCYLNSTLQALFHVPSLVNWLMSEKDHMRECQNDGLCIICAMRKTLQESQQRNISSIRPILIYNKLRLVCRNLIPGRQEDAHEFLRYLIEAMEKSYLLRFKECNKFDTKVKETTPLNQILGGYLRSAVRCLRCGHVSTTFQHFQDLLLDIRKAQTVNEALELYFSREKLDDDSYHCESCQKKVPANKQFSIERAPKVLCIQLKRFSVSNNKITKHVAFKQRLNLSNYTRSKPPSPLVYKLVALVTHMGPTVSCGHYTAVAQAPSGNFYQFDDSAVRPISHQAMFSTNAYIMLYELESSDVQKPLPIPKNKVTSTVTEPSASSPTSSKTMSPIPVGYVNNKPKPINPKPVTYGFTSDKVYGPELPPDRLPVVSSMTNGKQKAVSSSQSPEATDESSTESSEEEEPKTSANPVSPSLKEADSSTVSEEPEDTGRMSTDASPASSSNLSTTVSSLSSPEVVTAASSKKMASPSKSLVPYETGDTSGSEDSNHSDSNRVVTKGTAGEWQVTSSTDVMPQNSSEWHEKKKNIEISSGSVVSELLKMSSTGYSVPVNTWQTVKSQLEKEVSEEKRAERKRSFADSTDQGRVKHSKVSSTYTNGKSNPGYNPVQEYHNMKNWSNSNGSSAGNLHHKPFYNGNRHKRNFHHKNGFHKNSYRFR</sequence>
<feature type="compositionally biased region" description="Low complexity" evidence="9">
    <location>
        <begin position="556"/>
        <end position="594"/>
    </location>
</feature>
<dbReference type="PROSITE" id="PS00973">
    <property type="entry name" value="USP_2"/>
    <property type="match status" value="1"/>
</dbReference>
<keyword evidence="6 8" id="KW-0378">Hydrolase</keyword>
<evidence type="ECO:0000256" key="6">
    <source>
        <dbReference type="ARBA" id="ARBA00022801"/>
    </source>
</evidence>
<evidence type="ECO:0000256" key="9">
    <source>
        <dbReference type="SAM" id="MobiDB-lite"/>
    </source>
</evidence>